<comment type="subunit">
    <text evidence="4">Monomer. Interacts with the flagellar basal bodies.</text>
</comment>
<comment type="similarity">
    <text evidence="4">Belongs to the YcgR family.</text>
</comment>
<comment type="subcellular location">
    <subcellularLocation>
        <location evidence="4">Bacterial flagellum basal body</location>
    </subcellularLocation>
</comment>
<feature type="domain" description="PilZ" evidence="5">
    <location>
        <begin position="129"/>
        <end position="241"/>
    </location>
</feature>
<evidence type="ECO:0000313" key="7">
    <source>
        <dbReference type="EMBL" id="XBM01041.1"/>
    </source>
</evidence>
<dbReference type="RefSeq" id="WP_348945362.1">
    <property type="nucleotide sequence ID" value="NZ_CP157355.1"/>
</dbReference>
<gene>
    <name evidence="4" type="primary">ycgR</name>
    <name evidence="7" type="ORF">ABHF33_01800</name>
</gene>
<dbReference type="GO" id="GO:0071973">
    <property type="term" value="P:bacterial-type flagellum-dependent cell motility"/>
    <property type="evidence" value="ECO:0007669"/>
    <property type="project" value="UniProtKB-UniRule"/>
</dbReference>
<dbReference type="AlphaFoldDB" id="A0AAU7FA45"/>
<evidence type="ECO:0000256" key="1">
    <source>
        <dbReference type="ARBA" id="ARBA00022636"/>
    </source>
</evidence>
<evidence type="ECO:0000256" key="2">
    <source>
        <dbReference type="ARBA" id="ARBA00022741"/>
    </source>
</evidence>
<dbReference type="Pfam" id="PF07317">
    <property type="entry name" value="PilZN"/>
    <property type="match status" value="1"/>
</dbReference>
<dbReference type="HAMAP" id="MF_01457">
    <property type="entry name" value="YcgR"/>
    <property type="match status" value="1"/>
</dbReference>
<dbReference type="GO" id="GO:0009425">
    <property type="term" value="C:bacterial-type flagellum basal body"/>
    <property type="evidence" value="ECO:0007669"/>
    <property type="project" value="UniProtKB-SubCell"/>
</dbReference>
<dbReference type="GO" id="GO:0035438">
    <property type="term" value="F:cyclic-di-GMP binding"/>
    <property type="evidence" value="ECO:0007669"/>
    <property type="project" value="UniProtKB-UniRule"/>
</dbReference>
<dbReference type="Gene3D" id="2.40.10.220">
    <property type="entry name" value="predicted glycosyltransferase like domains"/>
    <property type="match status" value="1"/>
</dbReference>
<keyword evidence="7" id="KW-0969">Cilium</keyword>
<dbReference type="InterPro" id="IPR009875">
    <property type="entry name" value="PilZ_domain"/>
</dbReference>
<dbReference type="Gene3D" id="2.30.110.10">
    <property type="entry name" value="Electron Transport, Fmn-binding Protein, Chain A"/>
    <property type="match status" value="1"/>
</dbReference>
<comment type="function">
    <text evidence="4">Acts as a flagellar brake, regulating swimming and swarming in a bis-(3'-5') cyclic diguanylic acid (c-di-GMP)-dependent manner. Binds 1 c-di-GMP dimer per subunit. Increasing levels of c-di-GMP lead to decreased motility.</text>
</comment>
<evidence type="ECO:0000256" key="4">
    <source>
        <dbReference type="HAMAP-Rule" id="MF_01457"/>
    </source>
</evidence>
<keyword evidence="2 4" id="KW-0547">Nucleotide-binding</keyword>
<dbReference type="InterPro" id="IPR023787">
    <property type="entry name" value="T3SS_YcgR"/>
</dbReference>
<dbReference type="GO" id="GO:0071945">
    <property type="term" value="P:regulation of bacterial-type flagellum-dependent cell motility by regulation of motor speed"/>
    <property type="evidence" value="ECO:0007669"/>
    <property type="project" value="UniProtKB-UniRule"/>
</dbReference>
<dbReference type="KEGG" id="cmav:ABHF33_01800"/>
<evidence type="ECO:0000259" key="6">
    <source>
        <dbReference type="Pfam" id="PF07317"/>
    </source>
</evidence>
<keyword evidence="7" id="KW-0966">Cell projection</keyword>
<keyword evidence="1 4" id="KW-0973">c-di-GMP</keyword>
<keyword evidence="7" id="KW-0282">Flagellum</keyword>
<evidence type="ECO:0000259" key="5">
    <source>
        <dbReference type="Pfam" id="PF07238"/>
    </source>
</evidence>
<accession>A0AAU7FA45</accession>
<feature type="domain" description="Type III secretion system flagellar brake protein YcgR PilZN" evidence="6">
    <location>
        <begin position="21"/>
        <end position="126"/>
    </location>
</feature>
<dbReference type="EMBL" id="CP157355">
    <property type="protein sequence ID" value="XBM01041.1"/>
    <property type="molecule type" value="Genomic_DNA"/>
</dbReference>
<dbReference type="Pfam" id="PF07238">
    <property type="entry name" value="PilZ"/>
    <property type="match status" value="1"/>
</dbReference>
<sequence length="253" mass="28211">MNEEENQGPNPIHSEQDIAPFLLKTPMEIAYVLRLLEQAHSNIAIYFNAGHDMMLTRILSADAKAKQFVFDISGHEPTNAALLQADKLLFVGDLDGVKIQFSTVKPSRVLFEGKAAFMVSLPNDMVKLQRREFFRLTTPISSPYTIALPLASGSLTLELHDISLGGVGLWLKDEQQKALFNLGDIVHKASIDLGAAGRIQADIELRNLHTVYLKQGMTRWMLGVQFLNLSRGNESLLQKLMVQLEREQKALTG</sequence>
<organism evidence="7">
    <name type="scientific">Chitinibacter mangrovi</name>
    <dbReference type="NCBI Taxonomy" id="3153927"/>
    <lineage>
        <taxon>Bacteria</taxon>
        <taxon>Pseudomonadati</taxon>
        <taxon>Pseudomonadota</taxon>
        <taxon>Betaproteobacteria</taxon>
        <taxon>Neisseriales</taxon>
        <taxon>Chitinibacteraceae</taxon>
        <taxon>Chitinibacter</taxon>
    </lineage>
</organism>
<evidence type="ECO:0000256" key="3">
    <source>
        <dbReference type="ARBA" id="ARBA00023143"/>
    </source>
</evidence>
<dbReference type="InterPro" id="IPR009926">
    <property type="entry name" value="T3SS_YcgR_PilZN"/>
</dbReference>
<dbReference type="InterPro" id="IPR012349">
    <property type="entry name" value="Split_barrel_FMN-bd"/>
</dbReference>
<reference evidence="7" key="1">
    <citation type="submission" date="2024-05" db="EMBL/GenBank/DDBJ databases">
        <authorList>
            <person name="Yang L."/>
            <person name="Pan L."/>
        </authorList>
    </citation>
    <scope>NUCLEOTIDE SEQUENCE</scope>
    <source>
        <strain evidence="7">FCG-7</strain>
    </source>
</reference>
<name>A0AAU7FA45_9NEIS</name>
<protein>
    <recommendedName>
        <fullName evidence="4">Flagellar brake protein YcgR</fullName>
    </recommendedName>
    <alternativeName>
        <fullName evidence="4">Cyclic di-GMP binding protein YcgR</fullName>
    </alternativeName>
</protein>
<keyword evidence="3 4" id="KW-0975">Bacterial flagellum</keyword>
<proteinExistence type="inferred from homology"/>